<evidence type="ECO:0000313" key="1">
    <source>
        <dbReference type="EMBL" id="RDB22713.1"/>
    </source>
</evidence>
<keyword evidence="2" id="KW-1185">Reference proteome</keyword>
<dbReference type="EMBL" id="LUEZ02000049">
    <property type="protein sequence ID" value="RDB22713.1"/>
    <property type="molecule type" value="Genomic_DNA"/>
</dbReference>
<gene>
    <name evidence="1" type="ORF">Hypma_010167</name>
</gene>
<organism evidence="1 2">
    <name type="scientific">Hypsizygus marmoreus</name>
    <name type="common">White beech mushroom</name>
    <name type="synonym">Agaricus marmoreus</name>
    <dbReference type="NCBI Taxonomy" id="39966"/>
    <lineage>
        <taxon>Eukaryota</taxon>
        <taxon>Fungi</taxon>
        <taxon>Dikarya</taxon>
        <taxon>Basidiomycota</taxon>
        <taxon>Agaricomycotina</taxon>
        <taxon>Agaricomycetes</taxon>
        <taxon>Agaricomycetidae</taxon>
        <taxon>Agaricales</taxon>
        <taxon>Tricholomatineae</taxon>
        <taxon>Lyophyllaceae</taxon>
        <taxon>Hypsizygus</taxon>
    </lineage>
</organism>
<sequence length="449" mass="50272">MGSVGPDIRMSKKRKLLRFSEEQGARGPSILDTPNEVILAILEEVPDNGLVAMAGACRRVRPLSILVYLRRLRILSSELGSQEMQLCRNVPAAVFLLLSSVHLTDKVNLTCDVFYLLEYEAALQDFIVRTKIVSISLQIYSHEPAVMLAPRTACALRSFLGSLSIQCQSITVENLRFCAFTPRQVTQSEAHLGSNAYNAGIKILMSNVRTMVLTDDLFETSSLAKIGSLLLDGPRIKNFGLTCMSAQRNRSNSILLQVKFPALRYLRVSSTVIPQIPTDFFRRHSSLYALALFGKYTGMPQQPLARTSKSSSRAVELPGLKFLTFSDRFLPWVSTLLCPDLNNVTIYPTRYWEKGRMIESWKGLRTCFDAIIQRGMSGDNLMISIPHGDKTVECEASRIHNQFAEARKTGYPVLKTSRLAFQLYDLSNESLVSIVHIFRHILGLTVIVS</sequence>
<dbReference type="AlphaFoldDB" id="A0A369JSP4"/>
<accession>A0A369JSP4</accession>
<proteinExistence type="predicted"/>
<dbReference type="InParanoid" id="A0A369JSP4"/>
<name>A0A369JSP4_HYPMA</name>
<comment type="caution">
    <text evidence="1">The sequence shown here is derived from an EMBL/GenBank/DDBJ whole genome shotgun (WGS) entry which is preliminary data.</text>
</comment>
<evidence type="ECO:0000313" key="2">
    <source>
        <dbReference type="Proteomes" id="UP000076154"/>
    </source>
</evidence>
<reference evidence="1" key="1">
    <citation type="submission" date="2018-04" db="EMBL/GenBank/DDBJ databases">
        <title>Whole genome sequencing of Hypsizygus marmoreus.</title>
        <authorList>
            <person name="Choi I.-G."/>
            <person name="Min B."/>
            <person name="Kim J.-G."/>
            <person name="Kim S."/>
            <person name="Oh Y.-L."/>
            <person name="Kong W.-S."/>
            <person name="Park H."/>
            <person name="Jeong J."/>
            <person name="Song E.-S."/>
        </authorList>
    </citation>
    <scope>NUCLEOTIDE SEQUENCE [LARGE SCALE GENOMIC DNA]</scope>
    <source>
        <strain evidence="1">51987-8</strain>
    </source>
</reference>
<dbReference type="OrthoDB" id="10676209at2759"/>
<evidence type="ECO:0008006" key="3">
    <source>
        <dbReference type="Google" id="ProtNLM"/>
    </source>
</evidence>
<dbReference type="Proteomes" id="UP000076154">
    <property type="component" value="Unassembled WGS sequence"/>
</dbReference>
<protein>
    <recommendedName>
        <fullName evidence="3">F-box domain-containing protein</fullName>
    </recommendedName>
</protein>